<protein>
    <submittedName>
        <fullName evidence="2">Uncharacterized protein</fullName>
    </submittedName>
</protein>
<organism evidence="2">
    <name type="scientific">Arundo donax</name>
    <name type="common">Giant reed</name>
    <name type="synonym">Donax arundinaceus</name>
    <dbReference type="NCBI Taxonomy" id="35708"/>
    <lineage>
        <taxon>Eukaryota</taxon>
        <taxon>Viridiplantae</taxon>
        <taxon>Streptophyta</taxon>
        <taxon>Embryophyta</taxon>
        <taxon>Tracheophyta</taxon>
        <taxon>Spermatophyta</taxon>
        <taxon>Magnoliopsida</taxon>
        <taxon>Liliopsida</taxon>
        <taxon>Poales</taxon>
        <taxon>Poaceae</taxon>
        <taxon>PACMAD clade</taxon>
        <taxon>Arundinoideae</taxon>
        <taxon>Arundineae</taxon>
        <taxon>Arundo</taxon>
    </lineage>
</organism>
<accession>A0A0A9EUS1</accession>
<proteinExistence type="predicted"/>
<name>A0A0A9EUS1_ARUDO</name>
<reference evidence="2" key="2">
    <citation type="journal article" date="2015" name="Data Brief">
        <title>Shoot transcriptome of the giant reed, Arundo donax.</title>
        <authorList>
            <person name="Barrero R.A."/>
            <person name="Guerrero F.D."/>
            <person name="Moolhuijzen P."/>
            <person name="Goolsby J.A."/>
            <person name="Tidwell J."/>
            <person name="Bellgard S.E."/>
            <person name="Bellgard M.I."/>
        </authorList>
    </citation>
    <scope>NUCLEOTIDE SEQUENCE</scope>
    <source>
        <tissue evidence="2">Shoot tissue taken approximately 20 cm above the soil surface</tissue>
    </source>
</reference>
<sequence>MGEGSAKRPAWWRQFSRDSFLQPLDRCAPAERNTTICHTESFRHAARAGNPMRRLVGHWNPGGVRVLRGRVLQGVRRPGQVLDDVQRAQPVHQVPVHAGHVPAEPLFRAVRQLQQRQLEQGALRCRAQHHTVPRCRRPQLQGELSGKARRLDRDCDRDEMV</sequence>
<dbReference type="EMBL" id="GBRH01194049">
    <property type="protein sequence ID" value="JAE03847.1"/>
    <property type="molecule type" value="Transcribed_RNA"/>
</dbReference>
<feature type="region of interest" description="Disordered" evidence="1">
    <location>
        <begin position="139"/>
        <end position="161"/>
    </location>
</feature>
<dbReference type="AlphaFoldDB" id="A0A0A9EUS1"/>
<evidence type="ECO:0000256" key="1">
    <source>
        <dbReference type="SAM" id="MobiDB-lite"/>
    </source>
</evidence>
<evidence type="ECO:0000313" key="2">
    <source>
        <dbReference type="EMBL" id="JAE03847.1"/>
    </source>
</evidence>
<feature type="compositionally biased region" description="Basic and acidic residues" evidence="1">
    <location>
        <begin position="149"/>
        <end position="161"/>
    </location>
</feature>
<reference evidence="2" key="1">
    <citation type="submission" date="2014-09" db="EMBL/GenBank/DDBJ databases">
        <authorList>
            <person name="Magalhaes I.L.F."/>
            <person name="Oliveira U."/>
            <person name="Santos F.R."/>
            <person name="Vidigal T.H.D.A."/>
            <person name="Brescovit A.D."/>
            <person name="Santos A.J."/>
        </authorList>
    </citation>
    <scope>NUCLEOTIDE SEQUENCE</scope>
    <source>
        <tissue evidence="2">Shoot tissue taken approximately 20 cm above the soil surface</tissue>
    </source>
</reference>